<dbReference type="Pfam" id="PF13181">
    <property type="entry name" value="TPR_8"/>
    <property type="match status" value="2"/>
</dbReference>
<gene>
    <name evidence="3" type="ordered locus">TERTU_1359</name>
</gene>
<dbReference type="eggNOG" id="COG1305">
    <property type="taxonomic scope" value="Bacteria"/>
</dbReference>
<dbReference type="RefSeq" id="WP_015817072.1">
    <property type="nucleotide sequence ID" value="NC_012997.1"/>
</dbReference>
<dbReference type="Proteomes" id="UP000009080">
    <property type="component" value="Chromosome"/>
</dbReference>
<protein>
    <submittedName>
        <fullName evidence="3">Tetratricopeptide repeat domain protein</fullName>
    </submittedName>
</protein>
<dbReference type="Gene3D" id="1.25.40.10">
    <property type="entry name" value="Tetratricopeptide repeat domain"/>
    <property type="match status" value="2"/>
</dbReference>
<evidence type="ECO:0000256" key="1">
    <source>
        <dbReference type="PROSITE-ProRule" id="PRU00339"/>
    </source>
</evidence>
<proteinExistence type="predicted"/>
<name>C5BSG9_TERTT</name>
<keyword evidence="4" id="KW-1185">Reference proteome</keyword>
<dbReference type="InterPro" id="IPR011990">
    <property type="entry name" value="TPR-like_helical_dom_sf"/>
</dbReference>
<dbReference type="Gene3D" id="3.10.620.30">
    <property type="match status" value="1"/>
</dbReference>
<dbReference type="OrthoDB" id="5801251at2"/>
<dbReference type="SMART" id="SM00028">
    <property type="entry name" value="TPR"/>
    <property type="match status" value="5"/>
</dbReference>
<evidence type="ECO:0000313" key="3">
    <source>
        <dbReference type="EMBL" id="ACR10960.1"/>
    </source>
</evidence>
<dbReference type="AlphaFoldDB" id="C5BSG9"/>
<feature type="repeat" description="TPR" evidence="1">
    <location>
        <begin position="290"/>
        <end position="323"/>
    </location>
</feature>
<dbReference type="STRING" id="377629.TERTU_1359"/>
<dbReference type="Pfam" id="PF01841">
    <property type="entry name" value="Transglut_core"/>
    <property type="match status" value="1"/>
</dbReference>
<dbReference type="InterPro" id="IPR002931">
    <property type="entry name" value="Transglutaminase-like"/>
</dbReference>
<dbReference type="SUPFAM" id="SSF48452">
    <property type="entry name" value="TPR-like"/>
    <property type="match status" value="1"/>
</dbReference>
<keyword evidence="1" id="KW-0802">TPR repeat</keyword>
<dbReference type="PROSITE" id="PS50005">
    <property type="entry name" value="TPR"/>
    <property type="match status" value="2"/>
</dbReference>
<dbReference type="Pfam" id="PF13414">
    <property type="entry name" value="TPR_11"/>
    <property type="match status" value="1"/>
</dbReference>
<dbReference type="InterPro" id="IPR019734">
    <property type="entry name" value="TPR_rpt"/>
</dbReference>
<evidence type="ECO:0000259" key="2">
    <source>
        <dbReference type="Pfam" id="PF01841"/>
    </source>
</evidence>
<feature type="domain" description="Transglutaminase-like" evidence="2">
    <location>
        <begin position="91"/>
        <end position="136"/>
    </location>
</feature>
<dbReference type="PANTHER" id="PTHR12558">
    <property type="entry name" value="CELL DIVISION CYCLE 16,23,27"/>
    <property type="match status" value="1"/>
</dbReference>
<dbReference type="EMBL" id="CP001614">
    <property type="protein sequence ID" value="ACR10960.1"/>
    <property type="molecule type" value="Genomic_DNA"/>
</dbReference>
<dbReference type="eggNOG" id="COG3063">
    <property type="taxonomic scope" value="Bacteria"/>
</dbReference>
<accession>C5BSG9</accession>
<dbReference type="PANTHER" id="PTHR12558:SF13">
    <property type="entry name" value="CELL DIVISION CYCLE PROTEIN 27 HOMOLOG"/>
    <property type="match status" value="1"/>
</dbReference>
<dbReference type="HOGENOM" id="CLU_056368_1_0_6"/>
<dbReference type="KEGG" id="ttu:TERTU_1359"/>
<organism evidence="3 4">
    <name type="scientific">Teredinibacter turnerae (strain ATCC 39867 / T7901)</name>
    <dbReference type="NCBI Taxonomy" id="377629"/>
    <lineage>
        <taxon>Bacteria</taxon>
        <taxon>Pseudomonadati</taxon>
        <taxon>Pseudomonadota</taxon>
        <taxon>Gammaproteobacteria</taxon>
        <taxon>Cellvibrionales</taxon>
        <taxon>Cellvibrionaceae</taxon>
        <taxon>Teredinibacter</taxon>
    </lineage>
</organism>
<dbReference type="SUPFAM" id="SSF54001">
    <property type="entry name" value="Cysteine proteinases"/>
    <property type="match status" value="1"/>
</dbReference>
<sequence length="377" mass="42555">MFAHRPFLPRLILVVILLFCARAGFSSTQEGGLDLTTIPDVPEANLLEIDEQVRAVLDEKIAIVRDMRARAFALHTLLFGKEALGIVYDDSITHTAQQTFITRRGNCLSHASLYLAAARYVGLDARFQLVSIPREWVPNEKFNIVPGHINVAVAIPGHKVTVEFSNIVSADESQHMRSRTVADSRALAEYYNNLGTEAAQNGNPSTAIAYLRKAITTDERVAYAWSNLGVVYKMNGYNDLAQHAYEKGLKIDKDNLSILNNIYILYRETGQHERAEKIAARVERYSRRNPYYLAKLAKSDLAEQQISEAIQKLKRAIALKPEEADFYLALARAYFANGDTRMGKRQLQIGMQRMQTQEERQKFKFKLSQLKQSEAGA</sequence>
<reference evidence="3 4" key="1">
    <citation type="journal article" date="2009" name="PLoS ONE">
        <title>The complete genome of Teredinibacter turnerae T7901: an intracellular endosymbiont of marine wood-boring bivalves (shipworms).</title>
        <authorList>
            <person name="Yang J.C."/>
            <person name="Madupu R."/>
            <person name="Durkin A.S."/>
            <person name="Ekborg N.A."/>
            <person name="Pedamallu C.S."/>
            <person name="Hostetler J.B."/>
            <person name="Radune D."/>
            <person name="Toms B.S."/>
            <person name="Henrissat B."/>
            <person name="Coutinho P.M."/>
            <person name="Schwarz S."/>
            <person name="Field L."/>
            <person name="Trindade-Silva A.E."/>
            <person name="Soares C.A.G."/>
            <person name="Elshahawi S."/>
            <person name="Hanora A."/>
            <person name="Schmidt E.W."/>
            <person name="Haygood M.G."/>
            <person name="Posfai J."/>
            <person name="Benner J."/>
            <person name="Madinger C."/>
            <person name="Nove J."/>
            <person name="Anton B."/>
            <person name="Chaudhary K."/>
            <person name="Foster J."/>
            <person name="Holman A."/>
            <person name="Kumar S."/>
            <person name="Lessard P.A."/>
            <person name="Luyten Y.A."/>
            <person name="Slatko B."/>
            <person name="Wood N."/>
            <person name="Wu B."/>
            <person name="Teplitski M."/>
            <person name="Mougous J.D."/>
            <person name="Ward N."/>
            <person name="Eisen J.A."/>
            <person name="Badger J.H."/>
            <person name="Distel D.L."/>
        </authorList>
    </citation>
    <scope>NUCLEOTIDE SEQUENCE [LARGE SCALE GENOMIC DNA]</scope>
    <source>
        <strain evidence="4">ATCC 39867 / T7901</strain>
    </source>
</reference>
<evidence type="ECO:0000313" key="4">
    <source>
        <dbReference type="Proteomes" id="UP000009080"/>
    </source>
</evidence>
<dbReference type="InterPro" id="IPR038765">
    <property type="entry name" value="Papain-like_cys_pep_sf"/>
</dbReference>
<feature type="repeat" description="TPR" evidence="1">
    <location>
        <begin position="222"/>
        <end position="255"/>
    </location>
</feature>